<keyword evidence="2" id="KW-1185">Reference proteome</keyword>
<protein>
    <recommendedName>
        <fullName evidence="3">Roadblock/LAMTOR2 domain-containing protein</fullName>
    </recommendedName>
</protein>
<dbReference type="KEGG" id="glo:Glov_2772"/>
<sequence>METVLRSVVTSPGVIGGMIADDAGQLLVRSMPDMYDSSQLARVGTLLMEQQFGLEEATGGVRQAEIRFELGKLIARSAGDRSLVLLCEPGVNLQMLSIALNVASKKLEKMPAQPVLQQPAASQPSQLTPPLQSGTGWTFMPLQVENGKMLLQVQIVDRTGGTFWSSMEEHVSVNRATCRSIWRHYSSRPSKKFSLTNPRNSLNSIISLDIIEDDKENLFDGRVLITLAAAEHLQVKDGDRVMVEVPKGTGLFGWEGI</sequence>
<dbReference type="RefSeq" id="WP_012470814.1">
    <property type="nucleotide sequence ID" value="NC_010814.1"/>
</dbReference>
<dbReference type="HOGENOM" id="CLU_1080768_0_0_7"/>
<dbReference type="OrthoDB" id="5394507at2"/>
<dbReference type="eggNOG" id="COG2018">
    <property type="taxonomic scope" value="Bacteria"/>
</dbReference>
<dbReference type="STRING" id="398767.Glov_2772"/>
<dbReference type="Proteomes" id="UP000002420">
    <property type="component" value="Chromosome"/>
</dbReference>
<reference evidence="1 2" key="1">
    <citation type="submission" date="2008-05" db="EMBL/GenBank/DDBJ databases">
        <title>Complete sequence of chromosome of Geobacter lovleyi SZ.</title>
        <authorList>
            <consortium name="US DOE Joint Genome Institute"/>
            <person name="Lucas S."/>
            <person name="Copeland A."/>
            <person name="Lapidus A."/>
            <person name="Glavina del Rio T."/>
            <person name="Dalin E."/>
            <person name="Tice H."/>
            <person name="Bruce D."/>
            <person name="Goodwin L."/>
            <person name="Pitluck S."/>
            <person name="Chertkov O."/>
            <person name="Meincke L."/>
            <person name="Brettin T."/>
            <person name="Detter J.C."/>
            <person name="Han C."/>
            <person name="Tapia R."/>
            <person name="Kuske C.R."/>
            <person name="Schmutz J."/>
            <person name="Larimer F."/>
            <person name="Land M."/>
            <person name="Hauser L."/>
            <person name="Kyrpides N."/>
            <person name="Mikhailova N."/>
            <person name="Sung Y."/>
            <person name="Fletcher K.E."/>
            <person name="Ritalahti K.M."/>
            <person name="Loeffler F.E."/>
            <person name="Richardson P."/>
        </authorList>
    </citation>
    <scope>NUCLEOTIDE SEQUENCE [LARGE SCALE GENOMIC DNA]</scope>
    <source>
        <strain evidence="2">ATCC BAA-1151 / DSM 17278 / SZ</strain>
    </source>
</reference>
<proteinExistence type="predicted"/>
<dbReference type="SUPFAM" id="SSF103196">
    <property type="entry name" value="Roadblock/LC7 domain"/>
    <property type="match status" value="1"/>
</dbReference>
<dbReference type="Gene3D" id="3.30.450.30">
    <property type="entry name" value="Dynein light chain 2a, cytoplasmic"/>
    <property type="match status" value="1"/>
</dbReference>
<name>B3E7G8_TRIL1</name>
<dbReference type="EMBL" id="CP001089">
    <property type="protein sequence ID" value="ACD96485.1"/>
    <property type="molecule type" value="Genomic_DNA"/>
</dbReference>
<evidence type="ECO:0000313" key="2">
    <source>
        <dbReference type="Proteomes" id="UP000002420"/>
    </source>
</evidence>
<evidence type="ECO:0000313" key="1">
    <source>
        <dbReference type="EMBL" id="ACD96485.1"/>
    </source>
</evidence>
<gene>
    <name evidence="1" type="ordered locus">Glov_2772</name>
</gene>
<accession>B3E7G8</accession>
<organism evidence="1 2">
    <name type="scientific">Trichlorobacter lovleyi (strain ATCC BAA-1151 / DSM 17278 / SZ)</name>
    <name type="common">Geobacter lovleyi</name>
    <dbReference type="NCBI Taxonomy" id="398767"/>
    <lineage>
        <taxon>Bacteria</taxon>
        <taxon>Pseudomonadati</taxon>
        <taxon>Thermodesulfobacteriota</taxon>
        <taxon>Desulfuromonadia</taxon>
        <taxon>Geobacterales</taxon>
        <taxon>Geobacteraceae</taxon>
        <taxon>Trichlorobacter</taxon>
    </lineage>
</organism>
<dbReference type="AlphaFoldDB" id="B3E7G8"/>
<evidence type="ECO:0008006" key="3">
    <source>
        <dbReference type="Google" id="ProtNLM"/>
    </source>
</evidence>